<protein>
    <submittedName>
        <fullName evidence="11">Uncharacterized protein</fullName>
    </submittedName>
</protein>
<evidence type="ECO:0000256" key="8">
    <source>
        <dbReference type="SAM" id="MobiDB-lite"/>
    </source>
</evidence>
<evidence type="ECO:0000256" key="2">
    <source>
        <dbReference type="ARBA" id="ARBA00022737"/>
    </source>
</evidence>
<dbReference type="PROSITE" id="PS50090">
    <property type="entry name" value="MYB_LIKE"/>
    <property type="match status" value="2"/>
</dbReference>
<name>A0A803QC88_CANSA</name>
<dbReference type="CDD" id="cd00167">
    <property type="entry name" value="SANT"/>
    <property type="match status" value="2"/>
</dbReference>
<dbReference type="FunFam" id="1.10.10.60:FF:000001">
    <property type="entry name" value="MYB-related transcription factor"/>
    <property type="match status" value="1"/>
</dbReference>
<evidence type="ECO:0000256" key="6">
    <source>
        <dbReference type="ARBA" id="ARBA00023163"/>
    </source>
</evidence>
<dbReference type="Gramene" id="evm.model.08.748">
    <property type="protein sequence ID" value="cds.evm.model.08.748"/>
    <property type="gene ID" value="evm.TU.08.748"/>
</dbReference>
<keyword evidence="5" id="KW-0010">Activator</keyword>
<evidence type="ECO:0000256" key="5">
    <source>
        <dbReference type="ARBA" id="ARBA00023159"/>
    </source>
</evidence>
<evidence type="ECO:0000259" key="9">
    <source>
        <dbReference type="PROSITE" id="PS50090"/>
    </source>
</evidence>
<feature type="domain" description="Myb-like" evidence="9">
    <location>
        <begin position="82"/>
        <end position="132"/>
    </location>
</feature>
<dbReference type="GO" id="GO:0005634">
    <property type="term" value="C:nucleus"/>
    <property type="evidence" value="ECO:0007669"/>
    <property type="project" value="UniProtKB-SubCell"/>
</dbReference>
<feature type="domain" description="HTH myb-type" evidence="10">
    <location>
        <begin position="82"/>
        <end position="136"/>
    </location>
</feature>
<feature type="domain" description="HTH myb-type" evidence="10">
    <location>
        <begin position="29"/>
        <end position="81"/>
    </location>
</feature>
<dbReference type="GO" id="GO:0048235">
    <property type="term" value="P:pollen sperm cell differentiation"/>
    <property type="evidence" value="ECO:0007669"/>
    <property type="project" value="UniProtKB-ARBA"/>
</dbReference>
<evidence type="ECO:0000256" key="1">
    <source>
        <dbReference type="ARBA" id="ARBA00004123"/>
    </source>
</evidence>
<keyword evidence="3" id="KW-0805">Transcription regulation</keyword>
<feature type="domain" description="Myb-like" evidence="9">
    <location>
        <begin position="29"/>
        <end position="81"/>
    </location>
</feature>
<sequence length="476" mass="52411">MTPYNNGSAQSEGGSSGSSGGKCVSGPDGAILKKGPWTAAEDHVLMEYVKKHGEGNWNSVQKYSGLNRCGKSCRLRWANHLRPNLKKGSFTPEEERLILELHAKYGNKWARMAAQLPGRTDNEIKNYWNTRVKRRKRQGLPLYPHDIQHLSPTSSLTPIIQSPTTPTTPSFPFQSQGHVPFSPTPPSHSPMSSPIQPFPSLTSPSSFEHNNSSFTFSNPSSFTFQRPVPVLGAPVRFKSFRDSNGFSLQTQQQSPCPPSLDQYTPNQLSDSGCFQFPLNFDPTLPQNIGTHFDSELMNSSGSIRSVKSELPSSQFTQIHSEITCNNNNSNSNSNNNNTNNNINNCNSKVVSSATTQRNGGLLEDLLENLLEEAQRSVESSSETMPKQESKGQVNCLPEDLSKLLNFVPANLQAPEWYCDNSENSSGQCLGVTDHNLCLDMQHLASLFPIASAADCGQNPASWDNLPDICKGWFKNT</sequence>
<feature type="compositionally biased region" description="Polar residues" evidence="8">
    <location>
        <begin position="376"/>
        <end position="392"/>
    </location>
</feature>
<feature type="region of interest" description="Disordered" evidence="8">
    <location>
        <begin position="373"/>
        <end position="392"/>
    </location>
</feature>
<dbReference type="InterPro" id="IPR017930">
    <property type="entry name" value="Myb_dom"/>
</dbReference>
<evidence type="ECO:0000256" key="4">
    <source>
        <dbReference type="ARBA" id="ARBA00023125"/>
    </source>
</evidence>
<dbReference type="PROSITE" id="PS51294">
    <property type="entry name" value="HTH_MYB"/>
    <property type="match status" value="2"/>
</dbReference>
<keyword evidence="4" id="KW-0238">DNA-binding</keyword>
<feature type="region of interest" description="Disordered" evidence="8">
    <location>
        <begin position="323"/>
        <end position="343"/>
    </location>
</feature>
<evidence type="ECO:0000256" key="3">
    <source>
        <dbReference type="ARBA" id="ARBA00023015"/>
    </source>
</evidence>
<feature type="region of interest" description="Disordered" evidence="8">
    <location>
        <begin position="180"/>
        <end position="206"/>
    </location>
</feature>
<keyword evidence="7" id="KW-0539">Nucleus</keyword>
<dbReference type="AlphaFoldDB" id="A0A803QC88"/>
<dbReference type="PANTHER" id="PTHR47995:SF18">
    <property type="entry name" value="TRANSCRIPTION FACTOR MYB65"/>
    <property type="match status" value="1"/>
</dbReference>
<dbReference type="EMBL" id="UZAU01000692">
    <property type="status" value="NOT_ANNOTATED_CDS"/>
    <property type="molecule type" value="Genomic_DNA"/>
</dbReference>
<dbReference type="Gene3D" id="1.10.10.60">
    <property type="entry name" value="Homeodomain-like"/>
    <property type="match status" value="2"/>
</dbReference>
<evidence type="ECO:0000313" key="11">
    <source>
        <dbReference type="EnsemblPlants" id="cds.evm.model.08.748"/>
    </source>
</evidence>
<proteinExistence type="predicted"/>
<dbReference type="FunFam" id="1.10.10.60:FF:000119">
    <property type="entry name" value="Transcription factor GAMYB"/>
    <property type="match status" value="1"/>
</dbReference>
<dbReference type="PANTHER" id="PTHR47995">
    <property type="entry name" value="TRANSCRIPTION FACTOR MYB33-RELATED"/>
    <property type="match status" value="1"/>
</dbReference>
<accession>A0A803QC88</accession>
<dbReference type="OMA" id="IMNTAKH"/>
<dbReference type="GO" id="GO:0009653">
    <property type="term" value="P:anatomical structure morphogenesis"/>
    <property type="evidence" value="ECO:0007669"/>
    <property type="project" value="UniProtKB-ARBA"/>
</dbReference>
<dbReference type="GeneID" id="115724619"/>
<keyword evidence="2" id="KW-0677">Repeat</keyword>
<dbReference type="OrthoDB" id="2143914at2759"/>
<dbReference type="InterPro" id="IPR001005">
    <property type="entry name" value="SANT/Myb"/>
</dbReference>
<evidence type="ECO:0000259" key="10">
    <source>
        <dbReference type="PROSITE" id="PS51294"/>
    </source>
</evidence>
<dbReference type="KEGG" id="csav:115724619"/>
<gene>
    <name evidence="11" type="primary">LOC115724619</name>
</gene>
<feature type="region of interest" description="Disordered" evidence="8">
    <location>
        <begin position="1"/>
        <end position="24"/>
    </location>
</feature>
<dbReference type="InterPro" id="IPR009057">
    <property type="entry name" value="Homeodomain-like_sf"/>
</dbReference>
<dbReference type="EnsemblPlants" id="evm.model.08.748">
    <property type="protein sequence ID" value="cds.evm.model.08.748"/>
    <property type="gene ID" value="evm.TU.08.748"/>
</dbReference>
<comment type="subcellular location">
    <subcellularLocation>
        <location evidence="1">Nucleus</location>
    </subcellularLocation>
</comment>
<organism evidence="11 12">
    <name type="scientific">Cannabis sativa</name>
    <name type="common">Hemp</name>
    <name type="synonym">Marijuana</name>
    <dbReference type="NCBI Taxonomy" id="3483"/>
    <lineage>
        <taxon>Eukaryota</taxon>
        <taxon>Viridiplantae</taxon>
        <taxon>Streptophyta</taxon>
        <taxon>Embryophyta</taxon>
        <taxon>Tracheophyta</taxon>
        <taxon>Spermatophyta</taxon>
        <taxon>Magnoliopsida</taxon>
        <taxon>eudicotyledons</taxon>
        <taxon>Gunneridae</taxon>
        <taxon>Pentapetalae</taxon>
        <taxon>rosids</taxon>
        <taxon>fabids</taxon>
        <taxon>Rosales</taxon>
        <taxon>Cannabaceae</taxon>
        <taxon>Cannabis</taxon>
    </lineage>
</organism>
<reference evidence="11" key="1">
    <citation type="submission" date="2018-11" db="EMBL/GenBank/DDBJ databases">
        <authorList>
            <person name="Grassa J C."/>
        </authorList>
    </citation>
    <scope>NUCLEOTIDE SEQUENCE [LARGE SCALE GENOMIC DNA]</scope>
</reference>
<dbReference type="GO" id="GO:0040008">
    <property type="term" value="P:regulation of growth"/>
    <property type="evidence" value="ECO:0007669"/>
    <property type="project" value="UniProtKB-ARBA"/>
</dbReference>
<dbReference type="RefSeq" id="XP_030509804.1">
    <property type="nucleotide sequence ID" value="XM_030653944.2"/>
</dbReference>
<dbReference type="Proteomes" id="UP000596661">
    <property type="component" value="Chromosome 8"/>
</dbReference>
<dbReference type="GO" id="GO:0003677">
    <property type="term" value="F:DNA binding"/>
    <property type="evidence" value="ECO:0007669"/>
    <property type="project" value="UniProtKB-KW"/>
</dbReference>
<dbReference type="Pfam" id="PF00249">
    <property type="entry name" value="Myb_DNA-binding"/>
    <property type="match status" value="2"/>
</dbReference>
<keyword evidence="12" id="KW-1185">Reference proteome</keyword>
<dbReference type="SUPFAM" id="SSF46689">
    <property type="entry name" value="Homeodomain-like"/>
    <property type="match status" value="1"/>
</dbReference>
<dbReference type="SMART" id="SM00717">
    <property type="entry name" value="SANT"/>
    <property type="match status" value="2"/>
</dbReference>
<keyword evidence="6" id="KW-0804">Transcription</keyword>
<evidence type="ECO:0000256" key="7">
    <source>
        <dbReference type="ARBA" id="ARBA00023242"/>
    </source>
</evidence>
<reference evidence="11" key="2">
    <citation type="submission" date="2021-03" db="UniProtKB">
        <authorList>
            <consortium name="EnsemblPlants"/>
        </authorList>
    </citation>
    <scope>IDENTIFICATION</scope>
</reference>
<evidence type="ECO:0000313" key="12">
    <source>
        <dbReference type="Proteomes" id="UP000596661"/>
    </source>
</evidence>
<dbReference type="GO" id="GO:0045893">
    <property type="term" value="P:positive regulation of DNA-templated transcription"/>
    <property type="evidence" value="ECO:0007669"/>
    <property type="project" value="UniProtKB-ARBA"/>
</dbReference>